<sequence>MFNPSRFYPLLLLLLVVFVAGCDDDDDPVIPNEEEVITDLTLTLTPNIGGPETVVFTFKDADGDGGQAPQITSTGTLAPNTTYTGSLELLNASDPTNVESITAEIQEEDEEHQFFFQVAGGLNLTFAYADADDDGNPLGLVTTVNTGASSSGNFTVILRHEPNKTAAGISINNPAPAGGETDIEVTFQASF</sequence>
<feature type="chain" id="PRO_5037112311" evidence="1">
    <location>
        <begin position="23"/>
        <end position="191"/>
    </location>
</feature>
<accession>A0A923T814</accession>
<evidence type="ECO:0000256" key="1">
    <source>
        <dbReference type="SAM" id="SignalP"/>
    </source>
</evidence>
<comment type="caution">
    <text evidence="2">The sequence shown here is derived from an EMBL/GenBank/DDBJ whole genome shotgun (WGS) entry which is preliminary data.</text>
</comment>
<gene>
    <name evidence="2" type="ORF">H9S92_13175</name>
</gene>
<keyword evidence="1" id="KW-0732">Signal</keyword>
<name>A0A923T814_9BACT</name>
<protein>
    <submittedName>
        <fullName evidence="2">Type 1 periplasmic binding fold superfamily protein</fullName>
    </submittedName>
</protein>
<proteinExistence type="predicted"/>
<feature type="signal peptide" evidence="1">
    <location>
        <begin position="1"/>
        <end position="22"/>
    </location>
</feature>
<dbReference type="EMBL" id="JACSIT010000118">
    <property type="protein sequence ID" value="MBC6995125.1"/>
    <property type="molecule type" value="Genomic_DNA"/>
</dbReference>
<dbReference type="RefSeq" id="WP_187467173.1">
    <property type="nucleotide sequence ID" value="NZ_JACSIT010000118.1"/>
</dbReference>
<organism evidence="2 3">
    <name type="scientific">Neolewinella lacunae</name>
    <dbReference type="NCBI Taxonomy" id="1517758"/>
    <lineage>
        <taxon>Bacteria</taxon>
        <taxon>Pseudomonadati</taxon>
        <taxon>Bacteroidota</taxon>
        <taxon>Saprospiria</taxon>
        <taxon>Saprospirales</taxon>
        <taxon>Lewinellaceae</taxon>
        <taxon>Neolewinella</taxon>
    </lineage>
</organism>
<evidence type="ECO:0000313" key="2">
    <source>
        <dbReference type="EMBL" id="MBC6995125.1"/>
    </source>
</evidence>
<dbReference type="AlphaFoldDB" id="A0A923T814"/>
<evidence type="ECO:0000313" key="3">
    <source>
        <dbReference type="Proteomes" id="UP000650081"/>
    </source>
</evidence>
<reference evidence="2" key="1">
    <citation type="submission" date="2020-08" db="EMBL/GenBank/DDBJ databases">
        <title>Lewinella bacteria from marine environments.</title>
        <authorList>
            <person name="Zhong Y."/>
        </authorList>
    </citation>
    <scope>NUCLEOTIDE SEQUENCE</scope>
    <source>
        <strain evidence="2">KCTC 42187</strain>
    </source>
</reference>
<dbReference type="PROSITE" id="PS51257">
    <property type="entry name" value="PROKAR_LIPOPROTEIN"/>
    <property type="match status" value="1"/>
</dbReference>
<dbReference type="Proteomes" id="UP000650081">
    <property type="component" value="Unassembled WGS sequence"/>
</dbReference>
<keyword evidence="3" id="KW-1185">Reference proteome</keyword>